<keyword evidence="9" id="KW-1185">Reference proteome</keyword>
<keyword evidence="3 5" id="KW-0697">Rotamase</keyword>
<evidence type="ECO:0000256" key="4">
    <source>
        <dbReference type="ARBA" id="ARBA00023235"/>
    </source>
</evidence>
<dbReference type="PROSITE" id="PS50059">
    <property type="entry name" value="FKBP_PPIASE"/>
    <property type="match status" value="1"/>
</dbReference>
<keyword evidence="4 5" id="KW-0413">Isomerase</keyword>
<evidence type="ECO:0000313" key="9">
    <source>
        <dbReference type="Proteomes" id="UP001209854"/>
    </source>
</evidence>
<dbReference type="InterPro" id="IPR001179">
    <property type="entry name" value="PPIase_FKBP_dom"/>
</dbReference>
<dbReference type="Proteomes" id="UP001209854">
    <property type="component" value="Unassembled WGS sequence"/>
</dbReference>
<dbReference type="EMBL" id="JAPFCC010000001">
    <property type="protein sequence ID" value="MCW7553841.1"/>
    <property type="molecule type" value="Genomic_DNA"/>
</dbReference>
<dbReference type="Gene3D" id="2.40.10.330">
    <property type="match status" value="1"/>
</dbReference>
<gene>
    <name evidence="8" type="ORF">NX722_14645</name>
</gene>
<dbReference type="PANTHER" id="PTHR47861:SF4">
    <property type="entry name" value="FKBP-TYPE 16 KDA PEPTIDYL-PROLYL CIS-TRANS ISOMERASE"/>
    <property type="match status" value="1"/>
</dbReference>
<accession>A0ABT3MWS5</accession>
<evidence type="ECO:0000256" key="3">
    <source>
        <dbReference type="ARBA" id="ARBA00023110"/>
    </source>
</evidence>
<dbReference type="GO" id="GO:0016853">
    <property type="term" value="F:isomerase activity"/>
    <property type="evidence" value="ECO:0007669"/>
    <property type="project" value="UniProtKB-KW"/>
</dbReference>
<dbReference type="RefSeq" id="WP_262563581.1">
    <property type="nucleotide sequence ID" value="NZ_JAPFCC010000001.1"/>
</dbReference>
<feature type="domain" description="PPIase FKBP-type" evidence="7">
    <location>
        <begin position="12"/>
        <end position="100"/>
    </location>
</feature>
<evidence type="ECO:0000313" key="8">
    <source>
        <dbReference type="EMBL" id="MCW7553841.1"/>
    </source>
</evidence>
<evidence type="ECO:0000256" key="6">
    <source>
        <dbReference type="RuleBase" id="RU003915"/>
    </source>
</evidence>
<protein>
    <recommendedName>
        <fullName evidence="6">Peptidyl-prolyl cis-trans isomerase</fullName>
        <ecNumber evidence="6">5.2.1.8</ecNumber>
    </recommendedName>
</protein>
<dbReference type="SUPFAM" id="SSF54534">
    <property type="entry name" value="FKBP-like"/>
    <property type="match status" value="1"/>
</dbReference>
<dbReference type="EC" id="5.2.1.8" evidence="6"/>
<dbReference type="PANTHER" id="PTHR47861">
    <property type="entry name" value="FKBP-TYPE PEPTIDYL-PROLYL CIS-TRANS ISOMERASE SLYD"/>
    <property type="match status" value="1"/>
</dbReference>
<dbReference type="InterPro" id="IPR048261">
    <property type="entry name" value="SlpA/SlyD-like_ins_sf"/>
</dbReference>
<name>A0ABT3MWS5_9GAMM</name>
<comment type="catalytic activity">
    <reaction evidence="1 5 6">
        <text>[protein]-peptidylproline (omega=180) = [protein]-peptidylproline (omega=0)</text>
        <dbReference type="Rhea" id="RHEA:16237"/>
        <dbReference type="Rhea" id="RHEA-COMP:10747"/>
        <dbReference type="Rhea" id="RHEA-COMP:10748"/>
        <dbReference type="ChEBI" id="CHEBI:83833"/>
        <dbReference type="ChEBI" id="CHEBI:83834"/>
        <dbReference type="EC" id="5.2.1.8"/>
    </reaction>
</comment>
<organism evidence="8 9">
    <name type="scientific">Endozoicomonas gorgoniicola</name>
    <dbReference type="NCBI Taxonomy" id="1234144"/>
    <lineage>
        <taxon>Bacteria</taxon>
        <taxon>Pseudomonadati</taxon>
        <taxon>Pseudomonadota</taxon>
        <taxon>Gammaproteobacteria</taxon>
        <taxon>Oceanospirillales</taxon>
        <taxon>Endozoicomonadaceae</taxon>
        <taxon>Endozoicomonas</taxon>
    </lineage>
</organism>
<reference evidence="8 9" key="1">
    <citation type="submission" date="2022-10" db="EMBL/GenBank/DDBJ databases">
        <title>High-quality genome sequences of two octocoral-associated bacteria, Endozoicomonas euniceicola EF212 and Endozoicomonas gorgoniicola PS125.</title>
        <authorList>
            <person name="Chiou Y.-J."/>
            <person name="Chen Y.-H."/>
        </authorList>
    </citation>
    <scope>NUCLEOTIDE SEQUENCE [LARGE SCALE GENOMIC DNA]</scope>
    <source>
        <strain evidence="8 9">PS125</strain>
    </source>
</reference>
<comment type="similarity">
    <text evidence="2 6">Belongs to the FKBP-type PPIase family.</text>
</comment>
<dbReference type="Pfam" id="PF00254">
    <property type="entry name" value="FKBP_C"/>
    <property type="match status" value="1"/>
</dbReference>
<evidence type="ECO:0000256" key="2">
    <source>
        <dbReference type="ARBA" id="ARBA00006577"/>
    </source>
</evidence>
<sequence>MSEVSALAIGAGRRVALHFSLQLDDGQVVDSNFGGNPASFIVGDGSLPAGFEQAILGMSAGDEGVFRIPPEKAFGMPHPDNQQSFPRSRFASDIQLQEGLVMSFADARNSELAGVVTAFDDERVFVDFNHPLAGRELLFRVRVVQVENS</sequence>
<dbReference type="Gene3D" id="3.10.50.40">
    <property type="match status" value="1"/>
</dbReference>
<proteinExistence type="inferred from homology"/>
<comment type="caution">
    <text evidence="8">The sequence shown here is derived from an EMBL/GenBank/DDBJ whole genome shotgun (WGS) entry which is preliminary data.</text>
</comment>
<dbReference type="InterPro" id="IPR046357">
    <property type="entry name" value="PPIase_dom_sf"/>
</dbReference>
<evidence type="ECO:0000256" key="5">
    <source>
        <dbReference type="PROSITE-ProRule" id="PRU00277"/>
    </source>
</evidence>
<evidence type="ECO:0000259" key="7">
    <source>
        <dbReference type="PROSITE" id="PS50059"/>
    </source>
</evidence>
<evidence type="ECO:0000256" key="1">
    <source>
        <dbReference type="ARBA" id="ARBA00000971"/>
    </source>
</evidence>